<dbReference type="PANTHER" id="PTHR36454:SF1">
    <property type="entry name" value="DUF1015 DOMAIN-CONTAINING PROTEIN"/>
    <property type="match status" value="1"/>
</dbReference>
<dbReference type="AlphaFoldDB" id="A0A9D1SK67"/>
<gene>
    <name evidence="1" type="ORF">IAB07_02625</name>
</gene>
<dbReference type="Proteomes" id="UP000824145">
    <property type="component" value="Unassembled WGS sequence"/>
</dbReference>
<proteinExistence type="predicted"/>
<evidence type="ECO:0000313" key="2">
    <source>
        <dbReference type="Proteomes" id="UP000824145"/>
    </source>
</evidence>
<evidence type="ECO:0000313" key="1">
    <source>
        <dbReference type="EMBL" id="HIU62647.1"/>
    </source>
</evidence>
<dbReference type="PANTHER" id="PTHR36454">
    <property type="entry name" value="LMO2823 PROTEIN"/>
    <property type="match status" value="1"/>
</dbReference>
<comment type="caution">
    <text evidence="1">The sequence shown here is derived from an EMBL/GenBank/DDBJ whole genome shotgun (WGS) entry which is preliminary data.</text>
</comment>
<sequence>MIVKKPHMLLPAKGVDLFKWSVIACDQFTSEPEYWQELEETVGGEKSTLSLIYPEVYLGKESGRGEKIRAAMREYLQEGVFESYEGYILVDRTCSDGKHRLGIMAEVDLEKYDYEASSRTPVRATEMTVVERLPVRIEVRRGAPLELPHIMMLMDNRDNFMRELFMLRGKTVYDTPLNMGGGHLTGYELNCTEKIDAYMKELEERAAEQGEGSIVFAVGDGNHSLATAKACWEELKATLSKEELKDHPARYCLCEIVSVQDPALVFEPIHRVVFDKGGFVDFAAGRLKGSGSCVMISGGVRRLISVPADPAQAIADIQAAIDAYIEREPDCGADYIHGAYNAEQVAQRSGGTAVIMPLITKENLFSCVKSRGTLPRKSFSMGEGRDKRYYFEARLIDKEKNIYGAERSKEQK</sequence>
<dbReference type="Pfam" id="PF06245">
    <property type="entry name" value="DUF1015"/>
    <property type="match status" value="1"/>
</dbReference>
<accession>A0A9D1SK67</accession>
<name>A0A9D1SK67_9FIRM</name>
<dbReference type="EMBL" id="DVNJ01000015">
    <property type="protein sequence ID" value="HIU62647.1"/>
    <property type="molecule type" value="Genomic_DNA"/>
</dbReference>
<reference evidence="1" key="2">
    <citation type="journal article" date="2021" name="PeerJ">
        <title>Extensive microbial diversity within the chicken gut microbiome revealed by metagenomics and culture.</title>
        <authorList>
            <person name="Gilroy R."/>
            <person name="Ravi A."/>
            <person name="Getino M."/>
            <person name="Pursley I."/>
            <person name="Horton D.L."/>
            <person name="Alikhan N.F."/>
            <person name="Baker D."/>
            <person name="Gharbi K."/>
            <person name="Hall N."/>
            <person name="Watson M."/>
            <person name="Adriaenssens E.M."/>
            <person name="Foster-Nyarko E."/>
            <person name="Jarju S."/>
            <person name="Secka A."/>
            <person name="Antonio M."/>
            <person name="Oren A."/>
            <person name="Chaudhuri R.R."/>
            <person name="La Ragione R."/>
            <person name="Hildebrand F."/>
            <person name="Pallen M.J."/>
        </authorList>
    </citation>
    <scope>NUCLEOTIDE SEQUENCE</scope>
    <source>
        <strain evidence="1">9366</strain>
    </source>
</reference>
<reference evidence="1" key="1">
    <citation type="submission" date="2020-10" db="EMBL/GenBank/DDBJ databases">
        <authorList>
            <person name="Gilroy R."/>
        </authorList>
    </citation>
    <scope>NUCLEOTIDE SEQUENCE</scope>
    <source>
        <strain evidence="1">9366</strain>
    </source>
</reference>
<protein>
    <submittedName>
        <fullName evidence="1">DUF1015 domain-containing protein</fullName>
    </submittedName>
</protein>
<dbReference type="InterPro" id="IPR008323">
    <property type="entry name" value="UCP033563"/>
</dbReference>
<organism evidence="1 2">
    <name type="scientific">Candidatus Caccalectryoclostridium excrementigallinarum</name>
    <dbReference type="NCBI Taxonomy" id="2840710"/>
    <lineage>
        <taxon>Bacteria</taxon>
        <taxon>Bacillati</taxon>
        <taxon>Bacillota</taxon>
        <taxon>Clostridia</taxon>
        <taxon>Christensenellales</taxon>
        <taxon>Christensenellaceae</taxon>
        <taxon>Christensenellaceae incertae sedis</taxon>
        <taxon>Candidatus Caccalectryoclostridium</taxon>
    </lineage>
</organism>